<reference evidence="4 5" key="1">
    <citation type="journal article" date="2016" name="Mol. Biol. Evol.">
        <title>Comparative Genomics of Early-Diverging Mushroom-Forming Fungi Provides Insights into the Origins of Lignocellulose Decay Capabilities.</title>
        <authorList>
            <person name="Nagy L.G."/>
            <person name="Riley R."/>
            <person name="Tritt A."/>
            <person name="Adam C."/>
            <person name="Daum C."/>
            <person name="Floudas D."/>
            <person name="Sun H."/>
            <person name="Yadav J.S."/>
            <person name="Pangilinan J."/>
            <person name="Larsson K.H."/>
            <person name="Matsuura K."/>
            <person name="Barry K."/>
            <person name="Labutti K."/>
            <person name="Kuo R."/>
            <person name="Ohm R.A."/>
            <person name="Bhattacharya S.S."/>
            <person name="Shirouzu T."/>
            <person name="Yoshinaga Y."/>
            <person name="Martin F.M."/>
            <person name="Grigoriev I.V."/>
            <person name="Hibbett D.S."/>
        </authorList>
    </citation>
    <scope>NUCLEOTIDE SEQUENCE [LARGE SCALE GENOMIC DNA]</scope>
    <source>
        <strain evidence="4 5">HHB12733</strain>
    </source>
</reference>
<feature type="domain" description="NAD-dependent epimerase/dehydratase" evidence="3">
    <location>
        <begin position="12"/>
        <end position="261"/>
    </location>
</feature>
<dbReference type="InterPro" id="IPR001509">
    <property type="entry name" value="Epimerase_deHydtase"/>
</dbReference>
<proteinExistence type="inferred from homology"/>
<name>A0A165JP14_9BASI</name>
<dbReference type="OrthoDB" id="2735536at2759"/>
<accession>A0A165JP14</accession>
<evidence type="ECO:0000313" key="4">
    <source>
        <dbReference type="EMBL" id="KZT62091.1"/>
    </source>
</evidence>
<organism evidence="4 5">
    <name type="scientific">Calocera cornea HHB12733</name>
    <dbReference type="NCBI Taxonomy" id="1353952"/>
    <lineage>
        <taxon>Eukaryota</taxon>
        <taxon>Fungi</taxon>
        <taxon>Dikarya</taxon>
        <taxon>Basidiomycota</taxon>
        <taxon>Agaricomycotina</taxon>
        <taxon>Dacrymycetes</taxon>
        <taxon>Dacrymycetales</taxon>
        <taxon>Dacrymycetaceae</taxon>
        <taxon>Calocera</taxon>
    </lineage>
</organism>
<evidence type="ECO:0000256" key="1">
    <source>
        <dbReference type="ARBA" id="ARBA00023002"/>
    </source>
</evidence>
<dbReference type="SUPFAM" id="SSF51735">
    <property type="entry name" value="NAD(P)-binding Rossmann-fold domains"/>
    <property type="match status" value="1"/>
</dbReference>
<evidence type="ECO:0000256" key="2">
    <source>
        <dbReference type="ARBA" id="ARBA00023445"/>
    </source>
</evidence>
<dbReference type="Pfam" id="PF01370">
    <property type="entry name" value="Epimerase"/>
    <property type="match status" value="1"/>
</dbReference>
<dbReference type="InterPro" id="IPR050425">
    <property type="entry name" value="NAD(P)_dehydrat-like"/>
</dbReference>
<dbReference type="PANTHER" id="PTHR10366:SF564">
    <property type="entry name" value="STEROL-4-ALPHA-CARBOXYLATE 3-DEHYDROGENASE, DECARBOXYLATING"/>
    <property type="match status" value="1"/>
</dbReference>
<dbReference type="STRING" id="1353952.A0A165JP14"/>
<dbReference type="InParanoid" id="A0A165JP14"/>
<keyword evidence="5" id="KW-1185">Reference proteome</keyword>
<dbReference type="EMBL" id="KV423918">
    <property type="protein sequence ID" value="KZT62091.1"/>
    <property type="molecule type" value="Genomic_DNA"/>
</dbReference>
<evidence type="ECO:0000313" key="5">
    <source>
        <dbReference type="Proteomes" id="UP000076842"/>
    </source>
</evidence>
<dbReference type="GO" id="GO:0016616">
    <property type="term" value="F:oxidoreductase activity, acting on the CH-OH group of donors, NAD or NADP as acceptor"/>
    <property type="evidence" value="ECO:0007669"/>
    <property type="project" value="TreeGrafter"/>
</dbReference>
<dbReference type="AlphaFoldDB" id="A0A165JP14"/>
<sequence>MTYGSTSTAPTVLVTAASGFVGSATVLELVKRGYLVKAAVPSVSRARAFLKKHPACAPAIEWAIVPSLTSPRAVEEAVRDVDYVIHVCSPFALEYDDPMDLLVPAVEGTHALLAAAAKQPRVRHVVLTSSFGAVLDPSAAPGRRYTPSSWNPATWESALSASDPVELHLATKTLAERSAWEFAALNAPAYALTTFCPPVVLGPPAQPLDDLTPAQLGESVNQAWQLLSGAMASVPDTRFPLFVDVRDLARLQVQALGREEARGKRYLVVGGAFTNAQIAALARTHFPSEAWRIPVPSASAAREVPRYSADMTATEREFGSGWTPLSKSVRDMAEVLFRRESEVGWEAGWERAWQRGGEELLDLPHIEQGMTVEVA</sequence>
<evidence type="ECO:0000259" key="3">
    <source>
        <dbReference type="Pfam" id="PF01370"/>
    </source>
</evidence>
<dbReference type="PANTHER" id="PTHR10366">
    <property type="entry name" value="NAD DEPENDENT EPIMERASE/DEHYDRATASE"/>
    <property type="match status" value="1"/>
</dbReference>
<dbReference type="Gene3D" id="3.40.50.720">
    <property type="entry name" value="NAD(P)-binding Rossmann-like Domain"/>
    <property type="match status" value="1"/>
</dbReference>
<dbReference type="InterPro" id="IPR036291">
    <property type="entry name" value="NAD(P)-bd_dom_sf"/>
</dbReference>
<gene>
    <name evidence="4" type="ORF">CALCODRAFT_479292</name>
</gene>
<comment type="similarity">
    <text evidence="2">Belongs to the NAD(P)-dependent epimerase/dehydratase family. Dihydroflavonol-4-reductase subfamily.</text>
</comment>
<protein>
    <submittedName>
        <fullName evidence="4">NAD(P)-binding protein</fullName>
    </submittedName>
</protein>
<keyword evidence="1" id="KW-0560">Oxidoreductase</keyword>
<dbReference type="Proteomes" id="UP000076842">
    <property type="component" value="Unassembled WGS sequence"/>
</dbReference>